<keyword evidence="7" id="KW-0238">DNA-binding</keyword>
<evidence type="ECO:0000313" key="14">
    <source>
        <dbReference type="EMBL" id="KAF3855916.1"/>
    </source>
</evidence>
<dbReference type="InterPro" id="IPR000679">
    <property type="entry name" value="Znf_GATA"/>
</dbReference>
<dbReference type="SMART" id="SM00401">
    <property type="entry name" value="ZnF_GATA"/>
    <property type="match status" value="2"/>
</dbReference>
<comment type="caution">
    <text evidence="14">The sequence shown here is derived from an EMBL/GenBank/DDBJ whole genome shotgun (WGS) entry which is preliminary data.</text>
</comment>
<evidence type="ECO:0000259" key="13">
    <source>
        <dbReference type="PROSITE" id="PS50114"/>
    </source>
</evidence>
<dbReference type="SUPFAM" id="SSF57716">
    <property type="entry name" value="Glucocorticoid receptor-like (DNA-binding domain)"/>
    <property type="match status" value="2"/>
</dbReference>
<evidence type="ECO:0000256" key="7">
    <source>
        <dbReference type="ARBA" id="ARBA00023125"/>
    </source>
</evidence>
<dbReference type="Proteomes" id="UP000518266">
    <property type="component" value="Unassembled WGS sequence"/>
</dbReference>
<feature type="domain" description="GATA-type" evidence="13">
    <location>
        <begin position="263"/>
        <end position="288"/>
    </location>
</feature>
<keyword evidence="5 11" id="KW-0862">Zinc</keyword>
<dbReference type="GO" id="GO:0000122">
    <property type="term" value="P:negative regulation of transcription by RNA polymerase II"/>
    <property type="evidence" value="ECO:0007669"/>
    <property type="project" value="TreeGrafter"/>
</dbReference>
<dbReference type="PRINTS" id="PR00619">
    <property type="entry name" value="GATAZNFINGER"/>
</dbReference>
<sequence length="451" mass="49403">MEVAAADQSRWMAHHHAVLNGQHPDSHHHSLSHNYMEPMAPLLPQDEVDMFLNHLDSQGNPYYTNSRARVTYSQAHARLAGNQVCRPHLIHSPGIPWLDPGKAALSAAHHHNAWAVSHFSKQGLHPSSSGYPCSSSTAPVSSPNSVSHSSAHLYSFPPTPPKDVSPDPGATSPTSSSTRMEEKESIKYQVHLSDGMKMESCSPLRSGLMNGQGPATHHPIPTYPAYPLHSTHEYGGSLFHPGSLLGGSNSSFTPKCKSKARSTSEGRECVNCGATSTPLWRRDGTGHYSVQRLWTVPQDERPEQTSHQTQTRAGTCCANCQTTITTLWRRNGNGDPVCNACGLYYKLHNVNRPMTMKKEGIQTRNRKMSSKSKRGKRPGDGFDELSKCMQDKASHFGGGPGLPSHMTHMGHLTPFSHSGHMLPTPTPIHPSFGHHPHHSNRSPVWAEPLSH</sequence>
<dbReference type="PANTHER" id="PTHR10071">
    <property type="entry name" value="TRANSCRIPTION FACTOR GATA FAMILY MEMBER"/>
    <property type="match status" value="1"/>
</dbReference>
<evidence type="ECO:0000256" key="10">
    <source>
        <dbReference type="ARBA" id="ARBA00023242"/>
    </source>
</evidence>
<evidence type="ECO:0000256" key="1">
    <source>
        <dbReference type="ARBA" id="ARBA00004123"/>
    </source>
</evidence>
<dbReference type="EMBL" id="JAAKFY010000006">
    <property type="protein sequence ID" value="KAF3855916.1"/>
    <property type="molecule type" value="Genomic_DNA"/>
</dbReference>
<dbReference type="PROSITE" id="PS00344">
    <property type="entry name" value="GATA_ZN_FINGER_1"/>
    <property type="match status" value="1"/>
</dbReference>
<dbReference type="InterPro" id="IPR039355">
    <property type="entry name" value="Transcription_factor_GATA"/>
</dbReference>
<name>A0A7J5Z2V3_DISMA</name>
<feature type="region of interest" description="Disordered" evidence="12">
    <location>
        <begin position="125"/>
        <end position="184"/>
    </location>
</feature>
<keyword evidence="3" id="KW-0677">Repeat</keyword>
<dbReference type="GO" id="GO:0045766">
    <property type="term" value="P:positive regulation of angiogenesis"/>
    <property type="evidence" value="ECO:0007669"/>
    <property type="project" value="TreeGrafter"/>
</dbReference>
<keyword evidence="9" id="KW-0804">Transcription</keyword>
<dbReference type="PROSITE" id="PS50114">
    <property type="entry name" value="GATA_ZN_FINGER_2"/>
    <property type="match status" value="2"/>
</dbReference>
<feature type="region of interest" description="Disordered" evidence="12">
    <location>
        <begin position="359"/>
        <end position="384"/>
    </location>
</feature>
<keyword evidence="8" id="KW-0010">Activator</keyword>
<dbReference type="PANTHER" id="PTHR10071:SF149">
    <property type="entry name" value="ENDOTHELIAL TRANSCRIPTION FACTOR GATA-2"/>
    <property type="match status" value="1"/>
</dbReference>
<keyword evidence="6" id="KW-0805">Transcription regulation</keyword>
<evidence type="ECO:0000256" key="5">
    <source>
        <dbReference type="ARBA" id="ARBA00022833"/>
    </source>
</evidence>
<evidence type="ECO:0000256" key="4">
    <source>
        <dbReference type="ARBA" id="ARBA00022771"/>
    </source>
</evidence>
<dbReference type="OrthoDB" id="2162994at2759"/>
<dbReference type="Gene3D" id="3.30.50.10">
    <property type="entry name" value="Erythroid Transcription Factor GATA-1, subunit A"/>
    <property type="match status" value="2"/>
</dbReference>
<reference evidence="14 15" key="1">
    <citation type="submission" date="2020-03" db="EMBL/GenBank/DDBJ databases">
        <title>Dissostichus mawsoni Genome sequencing and assembly.</title>
        <authorList>
            <person name="Park H."/>
        </authorList>
    </citation>
    <scope>NUCLEOTIDE SEQUENCE [LARGE SCALE GENOMIC DNA]</scope>
    <source>
        <strain evidence="14">DM0001</strain>
        <tissue evidence="14">Muscle</tissue>
    </source>
</reference>
<dbReference type="GO" id="GO:1902895">
    <property type="term" value="P:positive regulation of miRNA transcription"/>
    <property type="evidence" value="ECO:0007669"/>
    <property type="project" value="TreeGrafter"/>
</dbReference>
<dbReference type="CDD" id="cd00202">
    <property type="entry name" value="ZnF_GATA"/>
    <property type="match status" value="1"/>
</dbReference>
<feature type="region of interest" description="Disordered" evidence="12">
    <location>
        <begin position="425"/>
        <end position="451"/>
    </location>
</feature>
<evidence type="ECO:0000256" key="12">
    <source>
        <dbReference type="SAM" id="MobiDB-lite"/>
    </source>
</evidence>
<feature type="zinc finger region" description="GATA-type 2" evidence="11">
    <location>
        <begin position="317"/>
        <end position="341"/>
    </location>
</feature>
<evidence type="ECO:0000256" key="9">
    <source>
        <dbReference type="ARBA" id="ARBA00023163"/>
    </source>
</evidence>
<proteinExistence type="predicted"/>
<dbReference type="GO" id="GO:0008270">
    <property type="term" value="F:zinc ion binding"/>
    <property type="evidence" value="ECO:0007669"/>
    <property type="project" value="UniProtKB-KW"/>
</dbReference>
<feature type="compositionally biased region" description="Low complexity" evidence="12">
    <location>
        <begin position="127"/>
        <end position="152"/>
    </location>
</feature>
<dbReference type="GO" id="GO:0000981">
    <property type="term" value="F:DNA-binding transcription factor activity, RNA polymerase II-specific"/>
    <property type="evidence" value="ECO:0007669"/>
    <property type="project" value="InterPro"/>
</dbReference>
<comment type="subcellular location">
    <subcellularLocation>
        <location evidence="1">Nucleus</location>
    </subcellularLocation>
</comment>
<keyword evidence="2 11" id="KW-0479">Metal-binding</keyword>
<accession>A0A7J5Z2V3</accession>
<keyword evidence="4 11" id="KW-0863">Zinc-finger</keyword>
<evidence type="ECO:0000256" key="11">
    <source>
        <dbReference type="PIRSR" id="PIRSR003027-1"/>
    </source>
</evidence>
<dbReference type="Pfam" id="PF00320">
    <property type="entry name" value="GATA"/>
    <property type="match status" value="2"/>
</dbReference>
<organism evidence="14 15">
    <name type="scientific">Dissostichus mawsoni</name>
    <name type="common">Antarctic cod</name>
    <dbReference type="NCBI Taxonomy" id="36200"/>
    <lineage>
        <taxon>Eukaryota</taxon>
        <taxon>Metazoa</taxon>
        <taxon>Chordata</taxon>
        <taxon>Craniata</taxon>
        <taxon>Vertebrata</taxon>
        <taxon>Euteleostomi</taxon>
        <taxon>Actinopterygii</taxon>
        <taxon>Neopterygii</taxon>
        <taxon>Teleostei</taxon>
        <taxon>Neoteleostei</taxon>
        <taxon>Acanthomorphata</taxon>
        <taxon>Eupercaria</taxon>
        <taxon>Perciformes</taxon>
        <taxon>Notothenioidei</taxon>
        <taxon>Nototheniidae</taxon>
        <taxon>Dissostichus</taxon>
    </lineage>
</organism>
<dbReference type="GO" id="GO:0045165">
    <property type="term" value="P:cell fate commitment"/>
    <property type="evidence" value="ECO:0007669"/>
    <property type="project" value="TreeGrafter"/>
</dbReference>
<evidence type="ECO:0000256" key="8">
    <source>
        <dbReference type="ARBA" id="ARBA00023159"/>
    </source>
</evidence>
<keyword evidence="10" id="KW-0539">Nucleus</keyword>
<dbReference type="GO" id="GO:0005634">
    <property type="term" value="C:nucleus"/>
    <property type="evidence" value="ECO:0007669"/>
    <property type="project" value="UniProtKB-SubCell"/>
</dbReference>
<evidence type="ECO:0000313" key="15">
    <source>
        <dbReference type="Proteomes" id="UP000518266"/>
    </source>
</evidence>
<dbReference type="PIRSF" id="PIRSF003027">
    <property type="entry name" value="TF_GATA-1/2/3"/>
    <property type="match status" value="1"/>
</dbReference>
<dbReference type="InterPro" id="IPR013088">
    <property type="entry name" value="Znf_NHR/GATA"/>
</dbReference>
<dbReference type="GO" id="GO:0000978">
    <property type="term" value="F:RNA polymerase II cis-regulatory region sequence-specific DNA binding"/>
    <property type="evidence" value="ECO:0007669"/>
    <property type="project" value="TreeGrafter"/>
</dbReference>
<dbReference type="AlphaFoldDB" id="A0A7J5Z2V3"/>
<feature type="compositionally biased region" description="Basic residues" evidence="12">
    <location>
        <begin position="364"/>
        <end position="376"/>
    </location>
</feature>
<evidence type="ECO:0000256" key="6">
    <source>
        <dbReference type="ARBA" id="ARBA00023015"/>
    </source>
</evidence>
<feature type="domain" description="GATA-type" evidence="13">
    <location>
        <begin position="311"/>
        <end position="364"/>
    </location>
</feature>
<evidence type="ECO:0000256" key="2">
    <source>
        <dbReference type="ARBA" id="ARBA00022723"/>
    </source>
</evidence>
<gene>
    <name evidence="14" type="ORF">F7725_016639</name>
</gene>
<dbReference type="InterPro" id="IPR016374">
    <property type="entry name" value="TF_GATA-2/3"/>
</dbReference>
<keyword evidence="15" id="KW-1185">Reference proteome</keyword>
<evidence type="ECO:0000256" key="3">
    <source>
        <dbReference type="ARBA" id="ARBA00022737"/>
    </source>
</evidence>
<dbReference type="FunFam" id="3.30.50.10:FF:000032">
    <property type="entry name" value="Transcription factor GATA-3"/>
    <property type="match status" value="1"/>
</dbReference>
<dbReference type="GO" id="GO:0045944">
    <property type="term" value="P:positive regulation of transcription by RNA polymerase II"/>
    <property type="evidence" value="ECO:0007669"/>
    <property type="project" value="TreeGrafter"/>
</dbReference>
<protein>
    <recommendedName>
        <fullName evidence="13">GATA-type domain-containing protein</fullName>
    </recommendedName>
</protein>